<dbReference type="eggNOG" id="ENOG502SQA7">
    <property type="taxonomic scope" value="Eukaryota"/>
</dbReference>
<dbReference type="Proteomes" id="UP000008493">
    <property type="component" value="Unassembled WGS sequence"/>
</dbReference>
<feature type="region of interest" description="Disordered" evidence="1">
    <location>
        <begin position="475"/>
        <end position="494"/>
    </location>
</feature>
<feature type="compositionally biased region" description="Polar residues" evidence="1">
    <location>
        <begin position="368"/>
        <end position="384"/>
    </location>
</feature>
<feature type="compositionally biased region" description="Polar residues" evidence="1">
    <location>
        <begin position="305"/>
        <end position="317"/>
    </location>
</feature>
<dbReference type="HOGENOM" id="CLU_338030_0_0_1"/>
<dbReference type="OMA" id="MRINRTH"/>
<dbReference type="InParanoid" id="K5WB96"/>
<evidence type="ECO:0000256" key="1">
    <source>
        <dbReference type="SAM" id="MobiDB-lite"/>
    </source>
</evidence>
<feature type="compositionally biased region" description="Polar residues" evidence="1">
    <location>
        <begin position="42"/>
        <end position="51"/>
    </location>
</feature>
<feature type="compositionally biased region" description="Polar residues" evidence="1">
    <location>
        <begin position="743"/>
        <end position="755"/>
    </location>
</feature>
<evidence type="ECO:0000313" key="3">
    <source>
        <dbReference type="Proteomes" id="UP000008493"/>
    </source>
</evidence>
<dbReference type="RefSeq" id="XP_007325833.1">
    <property type="nucleotide sequence ID" value="XM_007325771.1"/>
</dbReference>
<gene>
    <name evidence="2" type="ORF">AGABI1DRAFT_104110</name>
</gene>
<dbReference type="AlphaFoldDB" id="K5WB96"/>
<feature type="region of interest" description="Disordered" evidence="1">
    <location>
        <begin position="102"/>
        <end position="121"/>
    </location>
</feature>
<reference evidence="3" key="1">
    <citation type="journal article" date="2012" name="Proc. Natl. Acad. Sci. U.S.A.">
        <title>Genome sequence of the button mushroom Agaricus bisporus reveals mechanisms governing adaptation to a humic-rich ecological niche.</title>
        <authorList>
            <person name="Morin E."/>
            <person name="Kohler A."/>
            <person name="Baker A.R."/>
            <person name="Foulongne-Oriol M."/>
            <person name="Lombard V."/>
            <person name="Nagy L.G."/>
            <person name="Ohm R.A."/>
            <person name="Patyshakuliyeva A."/>
            <person name="Brun A."/>
            <person name="Aerts A.L."/>
            <person name="Bailey A.M."/>
            <person name="Billette C."/>
            <person name="Coutinho P.M."/>
            <person name="Deakin G."/>
            <person name="Doddapaneni H."/>
            <person name="Floudas D."/>
            <person name="Grimwood J."/>
            <person name="Hilden K."/>
            <person name="Kuees U."/>
            <person name="LaButti K.M."/>
            <person name="Lapidus A."/>
            <person name="Lindquist E.A."/>
            <person name="Lucas S.M."/>
            <person name="Murat C."/>
            <person name="Riley R.W."/>
            <person name="Salamov A.A."/>
            <person name="Schmutz J."/>
            <person name="Subramanian V."/>
            <person name="Woesten H.A.B."/>
            <person name="Xu J."/>
            <person name="Eastwood D.C."/>
            <person name="Foster G.D."/>
            <person name="Sonnenberg A.S."/>
            <person name="Cullen D."/>
            <person name="de Vries R.P."/>
            <person name="Lundell T."/>
            <person name="Hibbett D.S."/>
            <person name="Henrissat B."/>
            <person name="Burton K.S."/>
            <person name="Kerrigan R.W."/>
            <person name="Challen M.P."/>
            <person name="Grigoriev I.V."/>
            <person name="Martin F."/>
        </authorList>
    </citation>
    <scope>NUCLEOTIDE SEQUENCE [LARGE SCALE GENOMIC DNA]</scope>
    <source>
        <strain evidence="3">JB137-S8 / ATCC MYA-4627 / FGSC 10392</strain>
    </source>
</reference>
<feature type="compositionally biased region" description="Low complexity" evidence="1">
    <location>
        <begin position="352"/>
        <end position="367"/>
    </location>
</feature>
<feature type="region of interest" description="Disordered" evidence="1">
    <location>
        <begin position="663"/>
        <end position="691"/>
    </location>
</feature>
<evidence type="ECO:0000313" key="2">
    <source>
        <dbReference type="EMBL" id="EKM84149.1"/>
    </source>
</evidence>
<feature type="compositionally biased region" description="Polar residues" evidence="1">
    <location>
        <begin position="814"/>
        <end position="827"/>
    </location>
</feature>
<name>K5WB96_AGABU</name>
<proteinExistence type="predicted"/>
<dbReference type="KEGG" id="abp:AGABI1DRAFT104110"/>
<dbReference type="OrthoDB" id="3195323at2759"/>
<organism evidence="2 3">
    <name type="scientific">Agaricus bisporus var. burnettii (strain JB137-S8 / ATCC MYA-4627 / FGSC 10392)</name>
    <name type="common">White button mushroom</name>
    <dbReference type="NCBI Taxonomy" id="597362"/>
    <lineage>
        <taxon>Eukaryota</taxon>
        <taxon>Fungi</taxon>
        <taxon>Dikarya</taxon>
        <taxon>Basidiomycota</taxon>
        <taxon>Agaricomycotina</taxon>
        <taxon>Agaricomycetes</taxon>
        <taxon>Agaricomycetidae</taxon>
        <taxon>Agaricales</taxon>
        <taxon>Agaricineae</taxon>
        <taxon>Agaricaceae</taxon>
        <taxon>Agaricus</taxon>
    </lineage>
</organism>
<protein>
    <submittedName>
        <fullName evidence="2">Uncharacterized protein</fullName>
    </submittedName>
</protein>
<dbReference type="GeneID" id="18821953"/>
<feature type="compositionally biased region" description="Pro residues" evidence="1">
    <location>
        <begin position="319"/>
        <end position="332"/>
    </location>
</feature>
<feature type="region of interest" description="Disordered" evidence="1">
    <location>
        <begin position="1"/>
        <end position="53"/>
    </location>
</feature>
<feature type="compositionally biased region" description="Polar residues" evidence="1">
    <location>
        <begin position="708"/>
        <end position="727"/>
    </location>
</feature>
<feature type="compositionally biased region" description="Polar residues" evidence="1">
    <location>
        <begin position="10"/>
        <end position="21"/>
    </location>
</feature>
<keyword evidence="3" id="KW-1185">Reference proteome</keyword>
<feature type="compositionally biased region" description="Low complexity" evidence="1">
    <location>
        <begin position="161"/>
        <end position="171"/>
    </location>
</feature>
<feature type="region of interest" description="Disordered" evidence="1">
    <location>
        <begin position="814"/>
        <end position="865"/>
    </location>
</feature>
<feature type="compositionally biased region" description="Polar residues" evidence="1">
    <location>
        <begin position="182"/>
        <end position="191"/>
    </location>
</feature>
<dbReference type="EMBL" id="JH971385">
    <property type="protein sequence ID" value="EKM84149.1"/>
    <property type="molecule type" value="Genomic_DNA"/>
</dbReference>
<feature type="compositionally biased region" description="Polar residues" evidence="1">
    <location>
        <begin position="282"/>
        <end position="296"/>
    </location>
</feature>
<feature type="region of interest" description="Disordered" evidence="1">
    <location>
        <begin position="708"/>
        <end position="763"/>
    </location>
</feature>
<sequence length="948" mass="102495">MSSALRAEQQPRTWWSLSPKSSKQELNRPYLPPLPSNRYHGSDSTLPSPSKSPARAFPSFASIIGFKSKKHPVLAIQDPPPLISCPPSRVRRGIPAQLSQLQSPTLPLSPADSNELVSSPDHERHPFAVRGIAVHSHSTTHSNNSFLDVSKHDKHSFYARASSSSSSSNSHSPHDSHASNSLRAQNLNSHQKTLSASASKSLSNIHKNAKQADSEIHGTRSQPNSRPPTRSRGMTQSSPKPPSLQEGYIKPRSRCPSSPAGPPAAGPGPALLASVPLDPHTRPSSRPSSAGHTSPPSTVPIMRIQTISRQTSFQRFQPPTAPPTFELPPPPKVSEEPALENDFDISPACNQSFSSSNLSFDSSLSLSRGSTGKETSDGDNWSFVTNLRPDYESEINHRMKPSLDIITSPQLLRAHSHPSPDQRFPAGASLASVSEQSAAESPPKVIKKQRSHHRLGLPPISLGCKNRQAANVPSLPVPTTTEQRRGDHFNHTSTSVMPTRKRVFSGSSIRRPSTSSGIPSYEDDARSLFSVRSDHEMFTNASPFKPWPIDMSASVSCWDDQSLLSPVRSEYTPQQIMSPEDQAKVEAELDDASIASALTPSTFPLSPARSRATSMSTVFSDRDSEIIPSSVFSMPISESKSIRSPQISTKSLMVEFGDGVGTSVGRRASQARPKPIYQPSRRPSTASGVSSVGFVSSKQTIQSATSEFDTSVTDTSSQATTAITPTASVFPPSIRQPQRKGSDVSSKPLTVQVQSLPPPPRPRAKAEVVINTRTQSQSPVNPSLEAGVETSIGIDFGHQRQGHAVSPSIQSVNGSFSIRSGSSQNRSPRIPHLPPVPPKASTRPAPISSRRTRIGGQQLPPVAMNNGTKLSRRISLQRKPSFLDISDNDDDDEVSDENLNLRPIMRINRTHSSDSASFSRSTYSTASVAESFLEFGRDSFDTSSDQDH</sequence>
<feature type="region of interest" description="Disordered" evidence="1">
    <location>
        <begin position="413"/>
        <end position="451"/>
    </location>
</feature>
<accession>K5WB96</accession>
<feature type="compositionally biased region" description="Polar residues" evidence="1">
    <location>
        <begin position="219"/>
        <end position="238"/>
    </location>
</feature>
<feature type="compositionally biased region" description="Low complexity" evidence="1">
    <location>
        <begin position="267"/>
        <end position="277"/>
    </location>
</feature>
<feature type="compositionally biased region" description="Low complexity" evidence="1">
    <location>
        <begin position="192"/>
        <end position="203"/>
    </location>
</feature>
<feature type="region of interest" description="Disordered" evidence="1">
    <location>
        <begin position="158"/>
        <end position="384"/>
    </location>
</feature>